<protein>
    <submittedName>
        <fullName evidence="2">Uncharacterized protein</fullName>
    </submittedName>
</protein>
<proteinExistence type="predicted"/>
<feature type="compositionally biased region" description="Polar residues" evidence="1">
    <location>
        <begin position="122"/>
        <end position="131"/>
    </location>
</feature>
<gene>
    <name evidence="2" type="ORF">K461DRAFT_267112</name>
</gene>
<sequence length="131" mass="13693">MRRTWLQVEVAAAASPPDLEPRAYVPAAPAATSTCSSSQIRIVQKQGRKVSNGNTKAADFNEKSTTSPRQARGTVETQARVAELGGSGWVAGPLGPGWGPRPADMGHKEPQSSLCPPLAPAKSSTPHVKPT</sequence>
<evidence type="ECO:0000313" key="3">
    <source>
        <dbReference type="Proteomes" id="UP000799439"/>
    </source>
</evidence>
<name>A0A9P4J4N8_9PEZI</name>
<feature type="region of interest" description="Disordered" evidence="1">
    <location>
        <begin position="45"/>
        <end position="131"/>
    </location>
</feature>
<keyword evidence="3" id="KW-1185">Reference proteome</keyword>
<organism evidence="2 3">
    <name type="scientific">Myriangium duriaei CBS 260.36</name>
    <dbReference type="NCBI Taxonomy" id="1168546"/>
    <lineage>
        <taxon>Eukaryota</taxon>
        <taxon>Fungi</taxon>
        <taxon>Dikarya</taxon>
        <taxon>Ascomycota</taxon>
        <taxon>Pezizomycotina</taxon>
        <taxon>Dothideomycetes</taxon>
        <taxon>Dothideomycetidae</taxon>
        <taxon>Myriangiales</taxon>
        <taxon>Myriangiaceae</taxon>
        <taxon>Myriangium</taxon>
    </lineage>
</organism>
<dbReference type="EMBL" id="ML996084">
    <property type="protein sequence ID" value="KAF2154040.1"/>
    <property type="molecule type" value="Genomic_DNA"/>
</dbReference>
<dbReference type="AlphaFoldDB" id="A0A9P4J4N8"/>
<reference evidence="2" key="1">
    <citation type="journal article" date="2020" name="Stud. Mycol.">
        <title>101 Dothideomycetes genomes: a test case for predicting lifestyles and emergence of pathogens.</title>
        <authorList>
            <person name="Haridas S."/>
            <person name="Albert R."/>
            <person name="Binder M."/>
            <person name="Bloem J."/>
            <person name="Labutti K."/>
            <person name="Salamov A."/>
            <person name="Andreopoulos B."/>
            <person name="Baker S."/>
            <person name="Barry K."/>
            <person name="Bills G."/>
            <person name="Bluhm B."/>
            <person name="Cannon C."/>
            <person name="Castanera R."/>
            <person name="Culley D."/>
            <person name="Daum C."/>
            <person name="Ezra D."/>
            <person name="Gonzalez J."/>
            <person name="Henrissat B."/>
            <person name="Kuo A."/>
            <person name="Liang C."/>
            <person name="Lipzen A."/>
            <person name="Lutzoni F."/>
            <person name="Magnuson J."/>
            <person name="Mondo S."/>
            <person name="Nolan M."/>
            <person name="Ohm R."/>
            <person name="Pangilinan J."/>
            <person name="Park H.-J."/>
            <person name="Ramirez L."/>
            <person name="Alfaro M."/>
            <person name="Sun H."/>
            <person name="Tritt A."/>
            <person name="Yoshinaga Y."/>
            <person name="Zwiers L.-H."/>
            <person name="Turgeon B."/>
            <person name="Goodwin S."/>
            <person name="Spatafora J."/>
            <person name="Crous P."/>
            <person name="Grigoriev I."/>
        </authorList>
    </citation>
    <scope>NUCLEOTIDE SEQUENCE</scope>
    <source>
        <strain evidence="2">CBS 260.36</strain>
    </source>
</reference>
<evidence type="ECO:0000313" key="2">
    <source>
        <dbReference type="EMBL" id="KAF2154040.1"/>
    </source>
</evidence>
<evidence type="ECO:0000256" key="1">
    <source>
        <dbReference type="SAM" id="MobiDB-lite"/>
    </source>
</evidence>
<dbReference type="Proteomes" id="UP000799439">
    <property type="component" value="Unassembled WGS sequence"/>
</dbReference>
<comment type="caution">
    <text evidence="2">The sequence shown here is derived from an EMBL/GenBank/DDBJ whole genome shotgun (WGS) entry which is preliminary data.</text>
</comment>
<accession>A0A9P4J4N8</accession>
<feature type="compositionally biased region" description="Gly residues" evidence="1">
    <location>
        <begin position="85"/>
        <end position="98"/>
    </location>
</feature>